<protein>
    <submittedName>
        <fullName evidence="1">Uncharacterized protein</fullName>
    </submittedName>
</protein>
<name>A0AAN9E6T4_CROPI</name>
<dbReference type="Proteomes" id="UP001372338">
    <property type="component" value="Unassembled WGS sequence"/>
</dbReference>
<dbReference type="EMBL" id="JAYWIO010000008">
    <property type="protein sequence ID" value="KAK7245948.1"/>
    <property type="molecule type" value="Genomic_DNA"/>
</dbReference>
<organism evidence="1 2">
    <name type="scientific">Crotalaria pallida</name>
    <name type="common">Smooth rattlebox</name>
    <name type="synonym">Crotalaria striata</name>
    <dbReference type="NCBI Taxonomy" id="3830"/>
    <lineage>
        <taxon>Eukaryota</taxon>
        <taxon>Viridiplantae</taxon>
        <taxon>Streptophyta</taxon>
        <taxon>Embryophyta</taxon>
        <taxon>Tracheophyta</taxon>
        <taxon>Spermatophyta</taxon>
        <taxon>Magnoliopsida</taxon>
        <taxon>eudicotyledons</taxon>
        <taxon>Gunneridae</taxon>
        <taxon>Pentapetalae</taxon>
        <taxon>rosids</taxon>
        <taxon>fabids</taxon>
        <taxon>Fabales</taxon>
        <taxon>Fabaceae</taxon>
        <taxon>Papilionoideae</taxon>
        <taxon>50 kb inversion clade</taxon>
        <taxon>genistoids sensu lato</taxon>
        <taxon>core genistoids</taxon>
        <taxon>Crotalarieae</taxon>
        <taxon>Crotalaria</taxon>
    </lineage>
</organism>
<proteinExistence type="predicted"/>
<sequence length="75" mass="8445">MVLTAHNIGTQFCTDCRIILSILSNWTNVRRFSGSVLKSIQSRSSVKCFYMVLMKNLFSDVEKSLGVTSTSKHLD</sequence>
<gene>
    <name evidence="1" type="ORF">RIF29_40802</name>
</gene>
<accession>A0AAN9E6T4</accession>
<evidence type="ECO:0000313" key="2">
    <source>
        <dbReference type="Proteomes" id="UP001372338"/>
    </source>
</evidence>
<comment type="caution">
    <text evidence="1">The sequence shown here is derived from an EMBL/GenBank/DDBJ whole genome shotgun (WGS) entry which is preliminary data.</text>
</comment>
<dbReference type="AlphaFoldDB" id="A0AAN9E6T4"/>
<keyword evidence="2" id="KW-1185">Reference proteome</keyword>
<evidence type="ECO:0000313" key="1">
    <source>
        <dbReference type="EMBL" id="KAK7245948.1"/>
    </source>
</evidence>
<reference evidence="1 2" key="1">
    <citation type="submission" date="2024-01" db="EMBL/GenBank/DDBJ databases">
        <title>The genomes of 5 underutilized Papilionoideae crops provide insights into root nodulation and disease resistanc.</title>
        <authorList>
            <person name="Yuan L."/>
        </authorList>
    </citation>
    <scope>NUCLEOTIDE SEQUENCE [LARGE SCALE GENOMIC DNA]</scope>
    <source>
        <strain evidence="1">ZHUSHIDOU_FW_LH</strain>
        <tissue evidence="1">Leaf</tissue>
    </source>
</reference>